<protein>
    <submittedName>
        <fullName evidence="1">ATP synthase F0 subunit 8</fullName>
    </submittedName>
</protein>
<geneLocation type="mitochondrion" evidence="1"/>
<accession>E6Y175</accession>
<keyword evidence="1" id="KW-0496">Mitochondrion</keyword>
<dbReference type="AlphaFoldDB" id="E6Y175"/>
<name>E6Y175_9GAST</name>
<reference evidence="1" key="1">
    <citation type="journal article" date="2011" name="Mar. Genomics">
        <title>Crawling through time: Transition of snails to slugs dating back to the Paleozoic, based on mitochondrial phylogenomics.</title>
        <authorList>
            <person name="Medina M."/>
            <person name="Lal S."/>
            <person name="Valles Y."/>
            <person name="Takaoka T.L."/>
            <person name="Dayrat B.A."/>
            <person name="Boore J.L."/>
            <person name="Gosliner T."/>
        </authorList>
    </citation>
    <scope>NUCLEOTIDE SEQUENCE</scope>
</reference>
<organism evidence="1">
    <name type="scientific">Hydatina physis</name>
    <dbReference type="NCBI Taxonomy" id="259632"/>
    <lineage>
        <taxon>Eukaryota</taxon>
        <taxon>Metazoa</taxon>
        <taxon>Spiralia</taxon>
        <taxon>Lophotrochozoa</taxon>
        <taxon>Mollusca</taxon>
        <taxon>Gastropoda</taxon>
        <taxon>Heterobranchia</taxon>
        <taxon>lower Heterobranchia</taxon>
        <taxon>Acteonoidea</taxon>
        <taxon>Aplustridae</taxon>
        <taxon>Hydatina</taxon>
    </lineage>
</organism>
<evidence type="ECO:0000313" key="1">
    <source>
        <dbReference type="EMBL" id="ABK92248.1"/>
    </source>
</evidence>
<dbReference type="EMBL" id="DQ991932">
    <property type="protein sequence ID" value="ABK92248.1"/>
    <property type="molecule type" value="Genomic_DNA"/>
</dbReference>
<sequence>MPQLSPMMGILFLIMSVLSLLILVISLRSSQSSIVIPKSSEASSHKSFWI</sequence>
<proteinExistence type="predicted"/>
<gene>
    <name evidence="1" type="primary">ATP8</name>
</gene>